<dbReference type="InterPro" id="IPR012341">
    <property type="entry name" value="6hp_glycosidase-like_sf"/>
</dbReference>
<keyword evidence="6" id="KW-0614">Plasmid</keyword>
<evidence type="ECO:0000256" key="2">
    <source>
        <dbReference type="ARBA" id="ARBA00022679"/>
    </source>
</evidence>
<geneLocation type="plasmid" evidence="6 7">
    <name>p42e</name>
</geneLocation>
<dbReference type="EMBL" id="CP000137">
    <property type="protein sequence ID" value="ABC93831.1"/>
    <property type="molecule type" value="Genomic_DNA"/>
</dbReference>
<dbReference type="Pfam" id="PF21958">
    <property type="entry name" value="SOGP_N"/>
    <property type="match status" value="1"/>
</dbReference>
<dbReference type="GO" id="GO:0016757">
    <property type="term" value="F:glycosyltransferase activity"/>
    <property type="evidence" value="ECO:0007669"/>
    <property type="project" value="UniProtKB-KW"/>
</dbReference>
<dbReference type="InterPro" id="IPR053831">
    <property type="entry name" value="SOGP_N"/>
</dbReference>
<dbReference type="InterPro" id="IPR033432">
    <property type="entry name" value="GH94_catalytic"/>
</dbReference>
<dbReference type="Proteomes" id="UP000001936">
    <property type="component" value="Plasmid p42e"/>
</dbReference>
<evidence type="ECO:0000313" key="6">
    <source>
        <dbReference type="EMBL" id="ABC93831.1"/>
    </source>
</evidence>
<evidence type="ECO:0000256" key="1">
    <source>
        <dbReference type="ARBA" id="ARBA00022676"/>
    </source>
</evidence>
<feature type="domain" description="Glycosyl hydrolase 94 catalytic" evidence="3">
    <location>
        <begin position="714"/>
        <end position="852"/>
    </location>
</feature>
<keyword evidence="1" id="KW-0328">Glycosyltransferase</keyword>
<dbReference type="Pfam" id="PF17167">
    <property type="entry name" value="Glyco_hydro_94"/>
    <property type="match status" value="1"/>
</dbReference>
<keyword evidence="7" id="KW-1185">Reference proteome</keyword>
<dbReference type="PANTHER" id="PTHR37469:SF2">
    <property type="entry name" value="CELLOBIONIC ACID PHOSPHORYLASE"/>
    <property type="match status" value="1"/>
</dbReference>
<dbReference type="OrthoDB" id="9769991at2"/>
<dbReference type="HOGENOM" id="CLU_009079_0_0_5"/>
<dbReference type="InterPro" id="IPR048771">
    <property type="entry name" value="SOGP_2nd"/>
</dbReference>
<feature type="domain" description="SOGP N-terminal" evidence="5">
    <location>
        <begin position="32"/>
        <end position="262"/>
    </location>
</feature>
<dbReference type="AlphaFoldDB" id="Q2K137"/>
<gene>
    <name evidence="6" type="ordered locus">RHE_PE00396</name>
</gene>
<name>Q2K137_RHIEC</name>
<accession>Q2K137</accession>
<reference evidence="6 7" key="1">
    <citation type="journal article" date="2006" name="Proc. Natl. Acad. Sci. U.S.A.">
        <title>The partitioned Rhizobium etli genome: genetic and metabolic redundancy in seven interacting replicons.</title>
        <authorList>
            <person name="Gonzalez V."/>
            <person name="Santamaria R.I."/>
            <person name="Bustos P."/>
            <person name="Hernandez-Gonzalez I."/>
            <person name="Medrano-Soto A."/>
            <person name="Moreno-Hagelsieb G."/>
            <person name="Janga S.C."/>
            <person name="Ramirez M.A."/>
            <person name="Jimenez-Jacinto V."/>
            <person name="Collado-Vides J."/>
            <person name="Davila G."/>
        </authorList>
    </citation>
    <scope>NUCLEOTIDE SEQUENCE [LARGE SCALE GENOMIC DNA]</scope>
    <source>
        <strain evidence="7">ATCC 51251 / DSM 11541 / JCM 21823 / NBRC 15573 / CFN 42</strain>
    </source>
</reference>
<dbReference type="RefSeq" id="WP_011428249.1">
    <property type="nucleotide sequence ID" value="NC_007765.1"/>
</dbReference>
<evidence type="ECO:0000259" key="3">
    <source>
        <dbReference type="Pfam" id="PF17167"/>
    </source>
</evidence>
<dbReference type="Gene3D" id="1.50.10.10">
    <property type="match status" value="1"/>
</dbReference>
<dbReference type="Pfam" id="PF21250">
    <property type="entry name" value="SOGP_2nd"/>
    <property type="match status" value="1"/>
</dbReference>
<dbReference type="CAZy" id="GH94">
    <property type="family name" value="Glycoside Hydrolase Family 94"/>
</dbReference>
<organism evidence="6 7">
    <name type="scientific">Rhizobium etli (strain ATCC 51251 / DSM 11541 / JCM 21823 / NBRC 15573 / CFN 42)</name>
    <dbReference type="NCBI Taxonomy" id="347834"/>
    <lineage>
        <taxon>Bacteria</taxon>
        <taxon>Pseudomonadati</taxon>
        <taxon>Pseudomonadota</taxon>
        <taxon>Alphaproteobacteria</taxon>
        <taxon>Hyphomicrobiales</taxon>
        <taxon>Rhizobiaceae</taxon>
        <taxon>Rhizobium/Agrobacterium group</taxon>
        <taxon>Rhizobium</taxon>
    </lineage>
</organism>
<protein>
    <submittedName>
        <fullName evidence="6">Hypothetical conserved protein</fullName>
    </submittedName>
</protein>
<dbReference type="KEGG" id="ret:RHE_PE00396"/>
<sequence length="1101" mass="122106">MARNLNRSLQMPRREELGLLAISNGSGLSISALPNGTLFAIEYADDKGVVQINQIQGSPLYGGISRLYLRIGGGKPDVVEIIGPRADGNFGHDATSFSWSGKAGDISYTVRLELHASETAWFWHVSLKHPKKGTLPVDLVLIQDVGLGDRGFLMNSEAYASQYVDHHIADHKTYGPVVMNRQNLKQSGARNPWLLQGCFDGAAAYATDAIQLVQAKHRQDDLLVGPFGTSLPSERRQQETACPAIQSKSFSVPASDATVSFFALFAADHPEASSDADLLRLEDIEVPESAAADPRAAAAVRSLLQDAPLLEAETLDLNAIRNLYPERSLEERLHGKLLSFFVPDGVLNRHVVLRDKELIVARRHGAIVRSGQNMLLDDSTLAASCWMQGIFAAQLTIGNTSFHKLFSVSRDPYNLTRASGLRIMADLGAGWQLLAAPSAFEMGLSGCRWIYQCPERRIIVTAVASGEDSAMQWSVSVEGKPCRFLVFGHVVLGEREYDAGGQIEFDPGRKRISFRPDPAWLWGERYPNAVYWLVSSTPDVIDEIGGDELLYADGVARNGAFIALRSRRTRALSFAVVGSMADDEEAERLARRYEAGVTDEAMLAPASAFWRNAVRGMSIDSPSPDLAAQAAFLPWLAHDAIVHLSVPHGLEQYTGAAWGTRDACQGPIEFLLAYEHDREAKEVVKTIFGEQYLEGGDWPQWFMLEPYANIRAGDSHGDVIVWPLKALCDYIEATGDLAILDEKVSWRDEKTMQKAPEADAIATHVEKLLDTVRTQFIPGTHLIRYGEGDWNDSLQPADPHLRDWMVSSWTVALLYEQIVRYSAILRRRGHSGEANALRKIATAMRRDFNRHLVRDGVVAGYGIFDPAHDGVELLLHPSDKRTGLSFSLISMTQAMLGKLFTPAQRRHHMRLIEEHLLFPDGVRLMEKPATYAGGPETLFRRAESSSFFGREIGLMYVHAHLRYCETLALDAAAEELWKAIAVVNPIAVTTALPHASLRQRNTYFSSSDAAFHDRYQAAAQWARAKSGKIAVDGGWRIYSSGPGLYTRSFVENILGFKRRFGRRRRKPLLPAAHAAIDLQTDHAAWRRLMKPNMEGIALRER</sequence>
<proteinExistence type="predicted"/>
<feature type="domain" description="Glycoside phosphorylase super sandwich" evidence="4">
    <location>
        <begin position="324"/>
        <end position="566"/>
    </location>
</feature>
<evidence type="ECO:0000259" key="5">
    <source>
        <dbReference type="Pfam" id="PF21958"/>
    </source>
</evidence>
<dbReference type="InterPro" id="IPR052047">
    <property type="entry name" value="GH94_Enzymes"/>
</dbReference>
<dbReference type="GO" id="GO:0005975">
    <property type="term" value="P:carbohydrate metabolic process"/>
    <property type="evidence" value="ECO:0007669"/>
    <property type="project" value="InterPro"/>
</dbReference>
<dbReference type="SUPFAM" id="SSF48208">
    <property type="entry name" value="Six-hairpin glycosidases"/>
    <property type="match status" value="1"/>
</dbReference>
<evidence type="ECO:0000313" key="7">
    <source>
        <dbReference type="Proteomes" id="UP000001936"/>
    </source>
</evidence>
<keyword evidence="2" id="KW-0808">Transferase</keyword>
<dbReference type="InterPro" id="IPR008928">
    <property type="entry name" value="6-hairpin_glycosidase_sf"/>
</dbReference>
<evidence type="ECO:0000259" key="4">
    <source>
        <dbReference type="Pfam" id="PF21250"/>
    </source>
</evidence>
<dbReference type="PANTHER" id="PTHR37469">
    <property type="entry name" value="CELLOBIONIC ACID PHOSPHORYLASE-RELATED"/>
    <property type="match status" value="1"/>
</dbReference>